<dbReference type="EMBL" id="JANIIK010000039">
    <property type="protein sequence ID" value="KAJ3609430.1"/>
    <property type="molecule type" value="Genomic_DNA"/>
</dbReference>
<reference evidence="2" key="1">
    <citation type="submission" date="2022-07" db="EMBL/GenBank/DDBJ databases">
        <title>Chromosome-level genome of Muraenolepis orangiensis.</title>
        <authorList>
            <person name="Kim J."/>
        </authorList>
    </citation>
    <scope>NUCLEOTIDE SEQUENCE</scope>
    <source>
        <strain evidence="2">KU_S4_2022</strain>
        <tissue evidence="2">Muscle</tissue>
    </source>
</reference>
<feature type="transmembrane region" description="Helical" evidence="1">
    <location>
        <begin position="27"/>
        <end position="52"/>
    </location>
</feature>
<keyword evidence="1" id="KW-1133">Transmembrane helix</keyword>
<proteinExistence type="predicted"/>
<comment type="caution">
    <text evidence="2">The sequence shown here is derived from an EMBL/GenBank/DDBJ whole genome shotgun (WGS) entry which is preliminary data.</text>
</comment>
<keyword evidence="3" id="KW-1185">Reference proteome</keyword>
<dbReference type="AlphaFoldDB" id="A0A9Q0IT75"/>
<gene>
    <name evidence="2" type="ORF">NHX12_023951</name>
</gene>
<sequence length="93" mass="10347">AKVDFLHQQLLVPVPPHSTHTHLRPKALLLMLHACLILAPPPSHLWIALLVAKLVTKAKASTCSLDPMPTALRIVRITRQDTGIRKRGRDDVK</sequence>
<evidence type="ECO:0000313" key="2">
    <source>
        <dbReference type="EMBL" id="KAJ3609430.1"/>
    </source>
</evidence>
<name>A0A9Q0IT75_9TELE</name>
<keyword evidence="1" id="KW-0472">Membrane</keyword>
<dbReference type="Proteomes" id="UP001148018">
    <property type="component" value="Unassembled WGS sequence"/>
</dbReference>
<evidence type="ECO:0000313" key="3">
    <source>
        <dbReference type="Proteomes" id="UP001148018"/>
    </source>
</evidence>
<organism evidence="2 3">
    <name type="scientific">Muraenolepis orangiensis</name>
    <name type="common">Patagonian moray cod</name>
    <dbReference type="NCBI Taxonomy" id="630683"/>
    <lineage>
        <taxon>Eukaryota</taxon>
        <taxon>Metazoa</taxon>
        <taxon>Chordata</taxon>
        <taxon>Craniata</taxon>
        <taxon>Vertebrata</taxon>
        <taxon>Euteleostomi</taxon>
        <taxon>Actinopterygii</taxon>
        <taxon>Neopterygii</taxon>
        <taxon>Teleostei</taxon>
        <taxon>Neoteleostei</taxon>
        <taxon>Acanthomorphata</taxon>
        <taxon>Zeiogadaria</taxon>
        <taxon>Gadariae</taxon>
        <taxon>Gadiformes</taxon>
        <taxon>Muraenolepidoidei</taxon>
        <taxon>Muraenolepididae</taxon>
        <taxon>Muraenolepis</taxon>
    </lineage>
</organism>
<evidence type="ECO:0000256" key="1">
    <source>
        <dbReference type="SAM" id="Phobius"/>
    </source>
</evidence>
<accession>A0A9Q0IT75</accession>
<feature type="non-terminal residue" evidence="2">
    <location>
        <position position="1"/>
    </location>
</feature>
<keyword evidence="1" id="KW-0812">Transmembrane</keyword>
<feature type="non-terminal residue" evidence="2">
    <location>
        <position position="93"/>
    </location>
</feature>
<protein>
    <submittedName>
        <fullName evidence="2">Uncharacterized protein</fullName>
    </submittedName>
</protein>